<keyword evidence="3" id="KW-1185">Reference proteome</keyword>
<sequence length="119" mass="12916">MPNVHPAAKADTKGKAKMTDSTDSWQTPKKPVKLRVLPVSRNYVSTLDARSSAYSTSTSHDHKSLVEAWDIVVHSYKDALLGSTSGSLSMHQNPHQGRHMESALLTVGMEADVPMGNTT</sequence>
<protein>
    <submittedName>
        <fullName evidence="2">Uncharacterized protein</fullName>
    </submittedName>
</protein>
<evidence type="ECO:0000256" key="1">
    <source>
        <dbReference type="SAM" id="MobiDB-lite"/>
    </source>
</evidence>
<reference evidence="2" key="1">
    <citation type="submission" date="2021-01" db="EMBL/GenBank/DDBJ databases">
        <title>Adiantum capillus-veneris genome.</title>
        <authorList>
            <person name="Fang Y."/>
            <person name="Liao Q."/>
        </authorList>
    </citation>
    <scope>NUCLEOTIDE SEQUENCE</scope>
    <source>
        <strain evidence="2">H3</strain>
        <tissue evidence="2">Leaf</tissue>
    </source>
</reference>
<name>A0A9D4Z861_ADICA</name>
<dbReference type="OrthoDB" id="1985148at2759"/>
<proteinExistence type="predicted"/>
<dbReference type="EMBL" id="JABFUD020000018">
    <property type="protein sequence ID" value="KAI5065828.1"/>
    <property type="molecule type" value="Genomic_DNA"/>
</dbReference>
<accession>A0A9D4Z861</accession>
<feature type="region of interest" description="Disordered" evidence="1">
    <location>
        <begin position="1"/>
        <end position="32"/>
    </location>
</feature>
<gene>
    <name evidence="2" type="ORF">GOP47_0018452</name>
</gene>
<feature type="compositionally biased region" description="Basic and acidic residues" evidence="1">
    <location>
        <begin position="8"/>
        <end position="20"/>
    </location>
</feature>
<evidence type="ECO:0000313" key="2">
    <source>
        <dbReference type="EMBL" id="KAI5065828.1"/>
    </source>
</evidence>
<dbReference type="AlphaFoldDB" id="A0A9D4Z861"/>
<comment type="caution">
    <text evidence="2">The sequence shown here is derived from an EMBL/GenBank/DDBJ whole genome shotgun (WGS) entry which is preliminary data.</text>
</comment>
<evidence type="ECO:0000313" key="3">
    <source>
        <dbReference type="Proteomes" id="UP000886520"/>
    </source>
</evidence>
<dbReference type="Proteomes" id="UP000886520">
    <property type="component" value="Chromosome 18"/>
</dbReference>
<organism evidence="2 3">
    <name type="scientific">Adiantum capillus-veneris</name>
    <name type="common">Maidenhair fern</name>
    <dbReference type="NCBI Taxonomy" id="13818"/>
    <lineage>
        <taxon>Eukaryota</taxon>
        <taxon>Viridiplantae</taxon>
        <taxon>Streptophyta</taxon>
        <taxon>Embryophyta</taxon>
        <taxon>Tracheophyta</taxon>
        <taxon>Polypodiopsida</taxon>
        <taxon>Polypodiidae</taxon>
        <taxon>Polypodiales</taxon>
        <taxon>Pteridineae</taxon>
        <taxon>Pteridaceae</taxon>
        <taxon>Vittarioideae</taxon>
        <taxon>Adiantum</taxon>
    </lineage>
</organism>